<evidence type="ECO:0000313" key="3">
    <source>
        <dbReference type="Proteomes" id="UP001615550"/>
    </source>
</evidence>
<name>A0ABW8DAN6_9GAMM</name>
<feature type="transmembrane region" description="Helical" evidence="1">
    <location>
        <begin position="135"/>
        <end position="159"/>
    </location>
</feature>
<dbReference type="InterPro" id="IPR018681">
    <property type="entry name" value="DUF2165_transmembrane"/>
</dbReference>
<comment type="caution">
    <text evidence="2">The sequence shown here is derived from an EMBL/GenBank/DDBJ whole genome shotgun (WGS) entry which is preliminary data.</text>
</comment>
<gene>
    <name evidence="2" type="ORF">ACD661_14575</name>
</gene>
<keyword evidence="3" id="KW-1185">Reference proteome</keyword>
<sequence>MMIRISKIVCVTAVAFYCFLVVLGNMSDSSINYANVVKALSMYDIIPGSSIGDRAITNPVLQRLAFFIIIFFELLSGILCAYGAWVLFRARKDSSTGFNRAKKWATVGLTCGFFTWQVLFMSIGGEWFGLWMSPALSGAISSAFHIFMMILGVLVYLSIKDE</sequence>
<feature type="transmembrane region" description="Helical" evidence="1">
    <location>
        <begin position="104"/>
        <end position="123"/>
    </location>
</feature>
<feature type="transmembrane region" description="Helical" evidence="1">
    <location>
        <begin position="63"/>
        <end position="88"/>
    </location>
</feature>
<proteinExistence type="predicted"/>
<dbReference type="Pfam" id="PF09933">
    <property type="entry name" value="DUF2165"/>
    <property type="match status" value="1"/>
</dbReference>
<dbReference type="Proteomes" id="UP001615550">
    <property type="component" value="Unassembled WGS sequence"/>
</dbReference>
<evidence type="ECO:0000256" key="1">
    <source>
        <dbReference type="SAM" id="Phobius"/>
    </source>
</evidence>
<evidence type="ECO:0000313" key="2">
    <source>
        <dbReference type="EMBL" id="MFJ1269787.1"/>
    </source>
</evidence>
<keyword evidence="1" id="KW-1133">Transmembrane helix</keyword>
<keyword evidence="1" id="KW-0472">Membrane</keyword>
<reference evidence="2 3" key="1">
    <citation type="submission" date="2024-08" db="EMBL/GenBank/DDBJ databases">
        <title>Draft Genome Sequence of Legionella lytica strain DSB2004, Isolated From a Fire Sprinkler System.</title>
        <authorList>
            <person name="Everhart A.D."/>
            <person name="Kidane D.T."/>
            <person name="Farone A.L."/>
            <person name="Farone M.B."/>
        </authorList>
    </citation>
    <scope>NUCLEOTIDE SEQUENCE [LARGE SCALE GENOMIC DNA]</scope>
    <source>
        <strain evidence="2 3">DSB2004</strain>
    </source>
</reference>
<dbReference type="EMBL" id="JBGORX010000009">
    <property type="protein sequence ID" value="MFJ1269787.1"/>
    <property type="molecule type" value="Genomic_DNA"/>
</dbReference>
<organism evidence="2 3">
    <name type="scientific">Legionella lytica</name>
    <dbReference type="NCBI Taxonomy" id="96232"/>
    <lineage>
        <taxon>Bacteria</taxon>
        <taxon>Pseudomonadati</taxon>
        <taxon>Pseudomonadota</taxon>
        <taxon>Gammaproteobacteria</taxon>
        <taxon>Legionellales</taxon>
        <taxon>Legionellaceae</taxon>
        <taxon>Legionella</taxon>
    </lineage>
</organism>
<keyword evidence="1" id="KW-0812">Transmembrane</keyword>
<protein>
    <submittedName>
        <fullName evidence="2">DUF2165 family protein</fullName>
    </submittedName>
</protein>
<accession>A0ABW8DAN6</accession>
<dbReference type="RefSeq" id="WP_400188603.1">
    <property type="nucleotide sequence ID" value="NZ_JBGORX010000009.1"/>
</dbReference>